<organism evidence="1 2">
    <name type="scientific">Tulasnella calospora MUT 4182</name>
    <dbReference type="NCBI Taxonomy" id="1051891"/>
    <lineage>
        <taxon>Eukaryota</taxon>
        <taxon>Fungi</taxon>
        <taxon>Dikarya</taxon>
        <taxon>Basidiomycota</taxon>
        <taxon>Agaricomycotina</taxon>
        <taxon>Agaricomycetes</taxon>
        <taxon>Cantharellales</taxon>
        <taxon>Tulasnellaceae</taxon>
        <taxon>Tulasnella</taxon>
    </lineage>
</organism>
<dbReference type="Proteomes" id="UP000054248">
    <property type="component" value="Unassembled WGS sequence"/>
</dbReference>
<evidence type="ECO:0000313" key="2">
    <source>
        <dbReference type="Proteomes" id="UP000054248"/>
    </source>
</evidence>
<proteinExistence type="predicted"/>
<name>A0A0C3QFA3_9AGAM</name>
<dbReference type="OrthoDB" id="10463370at2759"/>
<protein>
    <submittedName>
        <fullName evidence="1">Uncharacterized protein</fullName>
    </submittedName>
</protein>
<dbReference type="EMBL" id="KN823055">
    <property type="protein sequence ID" value="KIO24746.1"/>
    <property type="molecule type" value="Genomic_DNA"/>
</dbReference>
<evidence type="ECO:0000313" key="1">
    <source>
        <dbReference type="EMBL" id="KIO24746.1"/>
    </source>
</evidence>
<gene>
    <name evidence="1" type="ORF">M407DRAFT_25894</name>
</gene>
<reference evidence="2" key="2">
    <citation type="submission" date="2015-01" db="EMBL/GenBank/DDBJ databases">
        <title>Evolutionary Origins and Diversification of the Mycorrhizal Mutualists.</title>
        <authorList>
            <consortium name="DOE Joint Genome Institute"/>
            <consortium name="Mycorrhizal Genomics Consortium"/>
            <person name="Kohler A."/>
            <person name="Kuo A."/>
            <person name="Nagy L.G."/>
            <person name="Floudas D."/>
            <person name="Copeland A."/>
            <person name="Barry K.W."/>
            <person name="Cichocki N."/>
            <person name="Veneault-Fourrey C."/>
            <person name="LaButti K."/>
            <person name="Lindquist E.A."/>
            <person name="Lipzen A."/>
            <person name="Lundell T."/>
            <person name="Morin E."/>
            <person name="Murat C."/>
            <person name="Riley R."/>
            <person name="Ohm R."/>
            <person name="Sun H."/>
            <person name="Tunlid A."/>
            <person name="Henrissat B."/>
            <person name="Grigoriev I.V."/>
            <person name="Hibbett D.S."/>
            <person name="Martin F."/>
        </authorList>
    </citation>
    <scope>NUCLEOTIDE SEQUENCE [LARGE SCALE GENOMIC DNA]</scope>
    <source>
        <strain evidence="2">MUT 4182</strain>
    </source>
</reference>
<sequence length="669" mass="75672">MLGIGHLSQFQFCRRDDSFNLGGASGNTTANVVLPSSVSEAEEDQIILSLLGSADNEDLLNARAAHWILRTTTNLDDQLVVAQNMCNLTAKTCYIIAEDSDGWAHLLFAALRAIHRWNGQPEDANNRATAEQFGVALYHSLAGYSPQSKPWRTTQFFLPLGMFHGHKGSLSALAFLIGPFKYRDPLAFVASKSNFANLDFRFRKAMIHKELLSANEYFSWDVMAKSLSNGYDDGILSMLAFYIVHRYRGQEQVANAPIMVPDARDRANWRVQLLEAYDGENLGRNILGALDAGVLVFDKSLDSWDGPVKVYTTFVRTVQNLTTSNETTKSSLANSLIKLVTKVEWKTPGSVEQTMLVVEILRRIKLLQGRSWSIGDEGSLALWHGLGHIVQVATIEARAAVIDFDEAISDALDLDSNSPRSNSLHAARITEHPRVVAWFVSKVGGFPSAARRWLKLMRKFETEWFGSKPSLQQLWIDYRLGGRVLASFRTIENGDDLFLMSPILIQLILFESPKSRQQLVEAGLVPAMVDMVIRICRDRERFDATRWRDGAYLVLEIFFQVWEFSERDHSGGVTSDRMVLAFKNMLPILESNLRREQDDGTGFHEQLLHFTEYIQQRRGISTLISHNFDVALNRLYAECDKKVEWGYQSYGQPRSLCCTLRDFVNDEMF</sequence>
<keyword evidence="2" id="KW-1185">Reference proteome</keyword>
<reference evidence="1 2" key="1">
    <citation type="submission" date="2014-04" db="EMBL/GenBank/DDBJ databases">
        <authorList>
            <consortium name="DOE Joint Genome Institute"/>
            <person name="Kuo A."/>
            <person name="Girlanda M."/>
            <person name="Perotto S."/>
            <person name="Kohler A."/>
            <person name="Nagy L.G."/>
            <person name="Floudas D."/>
            <person name="Copeland A."/>
            <person name="Barry K.W."/>
            <person name="Cichocki N."/>
            <person name="Veneault-Fourrey C."/>
            <person name="LaButti K."/>
            <person name="Lindquist E.A."/>
            <person name="Lipzen A."/>
            <person name="Lundell T."/>
            <person name="Morin E."/>
            <person name="Murat C."/>
            <person name="Sun H."/>
            <person name="Tunlid A."/>
            <person name="Henrissat B."/>
            <person name="Grigoriev I.V."/>
            <person name="Hibbett D.S."/>
            <person name="Martin F."/>
            <person name="Nordberg H.P."/>
            <person name="Cantor M.N."/>
            <person name="Hua S.X."/>
        </authorList>
    </citation>
    <scope>NUCLEOTIDE SEQUENCE [LARGE SCALE GENOMIC DNA]</scope>
    <source>
        <strain evidence="1 2">MUT 4182</strain>
    </source>
</reference>
<dbReference type="AlphaFoldDB" id="A0A0C3QFA3"/>
<dbReference type="HOGENOM" id="CLU_410600_0_0_1"/>
<accession>A0A0C3QFA3</accession>